<dbReference type="GO" id="GO:0005829">
    <property type="term" value="C:cytosol"/>
    <property type="evidence" value="ECO:0007669"/>
    <property type="project" value="TreeGrafter"/>
</dbReference>
<dbReference type="InterPro" id="IPR006636">
    <property type="entry name" value="STI1_HS-bd"/>
</dbReference>
<comment type="caution">
    <text evidence="4">The sequence shown here is derived from an EMBL/GenBank/DDBJ whole genome shotgun (WGS) entry which is preliminary data.</text>
</comment>
<dbReference type="Pfam" id="PF23195">
    <property type="entry name" value="UBQLN1"/>
    <property type="match status" value="1"/>
</dbReference>
<dbReference type="PROSITE" id="PS50030">
    <property type="entry name" value="UBA"/>
    <property type="match status" value="1"/>
</dbReference>
<accession>A0AA86TW40</accession>
<feature type="domain" description="Ubiquitin-like" evidence="3">
    <location>
        <begin position="1"/>
        <end position="77"/>
    </location>
</feature>
<gene>
    <name evidence="4" type="ORF">HINF_LOCUS18211</name>
    <name evidence="5" type="ORF">HINF_LOCUS2843</name>
</gene>
<dbReference type="EMBL" id="CAXDID020000005">
    <property type="protein sequence ID" value="CAL5974418.1"/>
    <property type="molecule type" value="Genomic_DNA"/>
</dbReference>
<dbReference type="Gene3D" id="1.10.8.10">
    <property type="entry name" value="DNA helicase RuvA subunit, C-terminal domain"/>
    <property type="match status" value="1"/>
</dbReference>
<dbReference type="Proteomes" id="UP001642409">
    <property type="component" value="Unassembled WGS sequence"/>
</dbReference>
<proteinExistence type="predicted"/>
<dbReference type="GO" id="GO:0006511">
    <property type="term" value="P:ubiquitin-dependent protein catabolic process"/>
    <property type="evidence" value="ECO:0007669"/>
    <property type="project" value="TreeGrafter"/>
</dbReference>
<reference evidence="4" key="1">
    <citation type="submission" date="2023-06" db="EMBL/GenBank/DDBJ databases">
        <authorList>
            <person name="Kurt Z."/>
        </authorList>
    </citation>
    <scope>NUCLEOTIDE SEQUENCE</scope>
</reference>
<protein>
    <submittedName>
        <fullName evidence="4">Putative</fullName>
    </submittedName>
</protein>
<dbReference type="InterPro" id="IPR009060">
    <property type="entry name" value="UBA-like_sf"/>
</dbReference>
<evidence type="ECO:0000256" key="1">
    <source>
        <dbReference type="SAM" id="MobiDB-lite"/>
    </source>
</evidence>
<dbReference type="Gene3D" id="1.10.260.100">
    <property type="match status" value="1"/>
</dbReference>
<dbReference type="InterPro" id="IPR015940">
    <property type="entry name" value="UBA"/>
</dbReference>
<dbReference type="SMART" id="SM00213">
    <property type="entry name" value="UBQ"/>
    <property type="match status" value="1"/>
</dbReference>
<dbReference type="InterPro" id="IPR015496">
    <property type="entry name" value="Ubiquilin"/>
</dbReference>
<dbReference type="PANTHER" id="PTHR10677">
    <property type="entry name" value="UBIQUILIN"/>
    <property type="match status" value="1"/>
</dbReference>
<dbReference type="SUPFAM" id="SSF46934">
    <property type="entry name" value="UBA-like"/>
    <property type="match status" value="1"/>
</dbReference>
<feature type="region of interest" description="Disordered" evidence="1">
    <location>
        <begin position="232"/>
        <end position="252"/>
    </location>
</feature>
<evidence type="ECO:0000259" key="3">
    <source>
        <dbReference type="PROSITE" id="PS50053"/>
    </source>
</evidence>
<feature type="compositionally biased region" description="Low complexity" evidence="1">
    <location>
        <begin position="373"/>
        <end position="394"/>
    </location>
</feature>
<evidence type="ECO:0000313" key="6">
    <source>
        <dbReference type="Proteomes" id="UP001642409"/>
    </source>
</evidence>
<dbReference type="FunFam" id="1.10.260.100:FF:000001">
    <property type="entry name" value="Ubiquilin 1"/>
    <property type="match status" value="1"/>
</dbReference>
<dbReference type="PANTHER" id="PTHR10677:SF3">
    <property type="entry name" value="FI07626P-RELATED"/>
    <property type="match status" value="1"/>
</dbReference>
<dbReference type="GO" id="GO:0031593">
    <property type="term" value="F:polyubiquitin modification-dependent protein binding"/>
    <property type="evidence" value="ECO:0007669"/>
    <property type="project" value="TreeGrafter"/>
</dbReference>
<dbReference type="Pfam" id="PF00240">
    <property type="entry name" value="ubiquitin"/>
    <property type="match status" value="1"/>
</dbReference>
<dbReference type="PROSITE" id="PS50053">
    <property type="entry name" value="UBIQUITIN_2"/>
    <property type="match status" value="1"/>
</dbReference>
<dbReference type="InterPro" id="IPR029071">
    <property type="entry name" value="Ubiquitin-like_domsf"/>
</dbReference>
<keyword evidence="6" id="KW-1185">Reference proteome</keyword>
<dbReference type="InterPro" id="IPR000626">
    <property type="entry name" value="Ubiquitin-like_dom"/>
</dbReference>
<dbReference type="AlphaFoldDB" id="A0AA86TW40"/>
<dbReference type="SMART" id="SM00165">
    <property type="entry name" value="UBA"/>
    <property type="match status" value="1"/>
</dbReference>
<dbReference type="SMART" id="SM00727">
    <property type="entry name" value="STI1"/>
    <property type="match status" value="3"/>
</dbReference>
<evidence type="ECO:0000313" key="4">
    <source>
        <dbReference type="EMBL" id="CAI9930566.1"/>
    </source>
</evidence>
<feature type="compositionally biased region" description="Low complexity" evidence="1">
    <location>
        <begin position="91"/>
        <end position="106"/>
    </location>
</feature>
<sequence>MKLVLKVLKTGETFDVEAQPSDLGKVLVDMAAEKLKTPADQIRLICAQQILKDQKTLEENRITEGQVIQVTIRKVQSIQTQETKLPEVKSAPVAPQAPAQQHGANPMDMMNNPDFMRQMMNNPIAKQMFNNPEFIKQQMTNNPIMQDLAKKNPELAEALEDPEVMKQLADVMSDPVKYEELLRQQDQMMANLQNVPGGPEMLQKLQADLADVTATHMGQPQQAQDWFLPEQQKKAGQNIPKKEPEDADPLPKSYLQSINQQKKPLQTTPSMPPMPKLQEQMQQMGMPSQMGGVDMQQAMEMMNDPMVAQFLDTIIDDPAQFAAYMSNPMVQQQIQQMNAGNPMVSSLMSNPEQYRQMLKQARQMSKTGGFGGQQQFRGPAQQQPRQQQVTQQQAAQQGAAQQAMMQQLSTKWAQELEMIKSMGIVASDEEILQLLEVCNGNVEMVINQLFEGM</sequence>
<feature type="region of interest" description="Disordered" evidence="1">
    <location>
        <begin position="83"/>
        <end position="106"/>
    </location>
</feature>
<reference evidence="5 6" key="2">
    <citation type="submission" date="2024-07" db="EMBL/GenBank/DDBJ databases">
        <authorList>
            <person name="Akdeniz Z."/>
        </authorList>
    </citation>
    <scope>NUCLEOTIDE SEQUENCE [LARGE SCALE GENOMIC DNA]</scope>
</reference>
<feature type="domain" description="UBA" evidence="2">
    <location>
        <begin position="407"/>
        <end position="452"/>
    </location>
</feature>
<feature type="region of interest" description="Disordered" evidence="1">
    <location>
        <begin position="361"/>
        <end position="394"/>
    </location>
</feature>
<organism evidence="4">
    <name type="scientific">Hexamita inflata</name>
    <dbReference type="NCBI Taxonomy" id="28002"/>
    <lineage>
        <taxon>Eukaryota</taxon>
        <taxon>Metamonada</taxon>
        <taxon>Diplomonadida</taxon>
        <taxon>Hexamitidae</taxon>
        <taxon>Hexamitinae</taxon>
        <taxon>Hexamita</taxon>
    </lineage>
</organism>
<dbReference type="SUPFAM" id="SSF54236">
    <property type="entry name" value="Ubiquitin-like"/>
    <property type="match status" value="1"/>
</dbReference>
<evidence type="ECO:0000259" key="2">
    <source>
        <dbReference type="PROSITE" id="PS50030"/>
    </source>
</evidence>
<dbReference type="EMBL" id="CATOUU010000464">
    <property type="protein sequence ID" value="CAI9930566.1"/>
    <property type="molecule type" value="Genomic_DNA"/>
</dbReference>
<dbReference type="Gene3D" id="3.10.20.90">
    <property type="entry name" value="Phosphatidylinositol 3-kinase Catalytic Subunit, Chain A, domain 1"/>
    <property type="match status" value="1"/>
</dbReference>
<name>A0AA86TW40_9EUKA</name>
<evidence type="ECO:0000313" key="5">
    <source>
        <dbReference type="EMBL" id="CAL5974418.1"/>
    </source>
</evidence>